<accession>A0A3N4LKC4</accession>
<proteinExistence type="predicted"/>
<organism evidence="1 2">
    <name type="scientific">Terfezia boudieri ATCC MYA-4762</name>
    <dbReference type="NCBI Taxonomy" id="1051890"/>
    <lineage>
        <taxon>Eukaryota</taxon>
        <taxon>Fungi</taxon>
        <taxon>Dikarya</taxon>
        <taxon>Ascomycota</taxon>
        <taxon>Pezizomycotina</taxon>
        <taxon>Pezizomycetes</taxon>
        <taxon>Pezizales</taxon>
        <taxon>Pezizaceae</taxon>
        <taxon>Terfezia</taxon>
    </lineage>
</organism>
<dbReference type="AlphaFoldDB" id="A0A3N4LKC4"/>
<gene>
    <name evidence="1" type="ORF">L211DRAFT_352559</name>
</gene>
<protein>
    <submittedName>
        <fullName evidence="1">Uncharacterized protein</fullName>
    </submittedName>
</protein>
<keyword evidence="2" id="KW-1185">Reference proteome</keyword>
<dbReference type="InParanoid" id="A0A3N4LKC4"/>
<evidence type="ECO:0000313" key="2">
    <source>
        <dbReference type="Proteomes" id="UP000267821"/>
    </source>
</evidence>
<name>A0A3N4LKC4_9PEZI</name>
<evidence type="ECO:0000313" key="1">
    <source>
        <dbReference type="EMBL" id="RPB22178.1"/>
    </source>
</evidence>
<dbReference type="EMBL" id="ML121554">
    <property type="protein sequence ID" value="RPB22178.1"/>
    <property type="molecule type" value="Genomic_DNA"/>
</dbReference>
<dbReference type="OrthoDB" id="5367419at2759"/>
<reference evidence="1 2" key="1">
    <citation type="journal article" date="2018" name="Nat. Ecol. Evol.">
        <title>Pezizomycetes genomes reveal the molecular basis of ectomycorrhizal truffle lifestyle.</title>
        <authorList>
            <person name="Murat C."/>
            <person name="Payen T."/>
            <person name="Noel B."/>
            <person name="Kuo A."/>
            <person name="Morin E."/>
            <person name="Chen J."/>
            <person name="Kohler A."/>
            <person name="Krizsan K."/>
            <person name="Balestrini R."/>
            <person name="Da Silva C."/>
            <person name="Montanini B."/>
            <person name="Hainaut M."/>
            <person name="Levati E."/>
            <person name="Barry K.W."/>
            <person name="Belfiori B."/>
            <person name="Cichocki N."/>
            <person name="Clum A."/>
            <person name="Dockter R.B."/>
            <person name="Fauchery L."/>
            <person name="Guy J."/>
            <person name="Iotti M."/>
            <person name="Le Tacon F."/>
            <person name="Lindquist E.A."/>
            <person name="Lipzen A."/>
            <person name="Malagnac F."/>
            <person name="Mello A."/>
            <person name="Molinier V."/>
            <person name="Miyauchi S."/>
            <person name="Poulain J."/>
            <person name="Riccioni C."/>
            <person name="Rubini A."/>
            <person name="Sitrit Y."/>
            <person name="Splivallo R."/>
            <person name="Traeger S."/>
            <person name="Wang M."/>
            <person name="Zifcakova L."/>
            <person name="Wipf D."/>
            <person name="Zambonelli A."/>
            <person name="Paolocci F."/>
            <person name="Nowrousian M."/>
            <person name="Ottonello S."/>
            <person name="Baldrian P."/>
            <person name="Spatafora J.W."/>
            <person name="Henrissat B."/>
            <person name="Nagy L.G."/>
            <person name="Aury J.M."/>
            <person name="Wincker P."/>
            <person name="Grigoriev I.V."/>
            <person name="Bonfante P."/>
            <person name="Martin F.M."/>
        </authorList>
    </citation>
    <scope>NUCLEOTIDE SEQUENCE [LARGE SCALE GENOMIC DNA]</scope>
    <source>
        <strain evidence="1 2">ATCC MYA-4762</strain>
    </source>
</reference>
<dbReference type="Proteomes" id="UP000267821">
    <property type="component" value="Unassembled WGS sequence"/>
</dbReference>
<sequence>MICFLMIQELFWVSETSRANVQPSTAEIKRKNLHEGKVLWFEWDITNQTLECLSGGDRDSKCKDLFPAFERQCTTTLLYCERDGFSSIPYNPFRDDEAWAHWWSLGFNTGDGNIFTIGRDDETFQRRQIPGNGSGWFRLFRNTQHDNGAVSDKGTPLLTGATSLIWALAAFQFNIGTLSNSLPGALRRDGNLHVLCDEQEGPPGKFPGMSQRALAVELWVRRGEQGTVQAPLLR</sequence>